<reference evidence="1" key="1">
    <citation type="submission" date="2021-02" db="EMBL/GenBank/DDBJ databases">
        <authorList>
            <person name="Nowell W R."/>
        </authorList>
    </citation>
    <scope>NUCLEOTIDE SEQUENCE</scope>
</reference>
<sequence length="38" mass="4440">MLDILKKKLFKQTVSKELFVAEALTEWGMSLTRNKSVR</sequence>
<organism evidence="1 2">
    <name type="scientific">Rotaria socialis</name>
    <dbReference type="NCBI Taxonomy" id="392032"/>
    <lineage>
        <taxon>Eukaryota</taxon>
        <taxon>Metazoa</taxon>
        <taxon>Spiralia</taxon>
        <taxon>Gnathifera</taxon>
        <taxon>Rotifera</taxon>
        <taxon>Eurotatoria</taxon>
        <taxon>Bdelloidea</taxon>
        <taxon>Philodinida</taxon>
        <taxon>Philodinidae</taxon>
        <taxon>Rotaria</taxon>
    </lineage>
</organism>
<dbReference type="EMBL" id="CAJOBS010010931">
    <property type="protein sequence ID" value="CAF4943243.1"/>
    <property type="molecule type" value="Genomic_DNA"/>
</dbReference>
<evidence type="ECO:0000313" key="2">
    <source>
        <dbReference type="Proteomes" id="UP000663838"/>
    </source>
</evidence>
<accession>A0A821XCD7</accession>
<evidence type="ECO:0000313" key="1">
    <source>
        <dbReference type="EMBL" id="CAF4943243.1"/>
    </source>
</evidence>
<name>A0A821XCD7_9BILA</name>
<feature type="non-terminal residue" evidence="1">
    <location>
        <position position="38"/>
    </location>
</feature>
<protein>
    <submittedName>
        <fullName evidence="1">Uncharacterized protein</fullName>
    </submittedName>
</protein>
<dbReference type="Proteomes" id="UP000663838">
    <property type="component" value="Unassembled WGS sequence"/>
</dbReference>
<gene>
    <name evidence="1" type="ORF">TOA249_LOCUS33495</name>
</gene>
<comment type="caution">
    <text evidence="1">The sequence shown here is derived from an EMBL/GenBank/DDBJ whole genome shotgun (WGS) entry which is preliminary data.</text>
</comment>
<dbReference type="AlphaFoldDB" id="A0A821XCD7"/>
<proteinExistence type="predicted"/>